<organism evidence="3 4">
    <name type="scientific">Geodermatophilus siccatus</name>
    <dbReference type="NCBI Taxonomy" id="1137991"/>
    <lineage>
        <taxon>Bacteria</taxon>
        <taxon>Bacillati</taxon>
        <taxon>Actinomycetota</taxon>
        <taxon>Actinomycetes</taxon>
        <taxon>Geodermatophilales</taxon>
        <taxon>Geodermatophilaceae</taxon>
        <taxon>Geodermatophilus</taxon>
    </lineage>
</organism>
<evidence type="ECO:0000259" key="2">
    <source>
        <dbReference type="Pfam" id="PF13581"/>
    </source>
</evidence>
<sequence>MPAGGRGEPGVDIAFTVHLPVDTDSVPFIRGLCRQALEHLRIERTVVDEVALALTEACANVVQHAGEHAEYEVEVAIDDRLCRISVVDSGEGFDPAALSGGAGRSPLDEGRGLLLMQALVDRLDFRHESDGRHRVTLEKRLAPHPPLRLVDPV</sequence>
<dbReference type="Pfam" id="PF13581">
    <property type="entry name" value="HATPase_c_2"/>
    <property type="match status" value="1"/>
</dbReference>
<keyword evidence="1" id="KW-0723">Serine/threonine-protein kinase</keyword>
<dbReference type="SUPFAM" id="SSF55874">
    <property type="entry name" value="ATPase domain of HSP90 chaperone/DNA topoisomerase II/histidine kinase"/>
    <property type="match status" value="1"/>
</dbReference>
<dbReference type="InterPro" id="IPR003594">
    <property type="entry name" value="HATPase_dom"/>
</dbReference>
<dbReference type="GO" id="GO:0004674">
    <property type="term" value="F:protein serine/threonine kinase activity"/>
    <property type="evidence" value="ECO:0007669"/>
    <property type="project" value="UniProtKB-KW"/>
</dbReference>
<accession>A0A1G9R5J7</accession>
<dbReference type="InterPro" id="IPR036890">
    <property type="entry name" value="HATPase_C_sf"/>
</dbReference>
<dbReference type="PANTHER" id="PTHR35526:SF3">
    <property type="entry name" value="ANTI-SIGMA-F FACTOR RSBW"/>
    <property type="match status" value="1"/>
</dbReference>
<dbReference type="EMBL" id="FNHE01000004">
    <property type="protein sequence ID" value="SDM18401.1"/>
    <property type="molecule type" value="Genomic_DNA"/>
</dbReference>
<gene>
    <name evidence="3" type="ORF">SAMN05660642_01780</name>
</gene>
<reference evidence="4" key="1">
    <citation type="submission" date="2016-10" db="EMBL/GenBank/DDBJ databases">
        <authorList>
            <person name="Varghese N."/>
            <person name="Submissions S."/>
        </authorList>
    </citation>
    <scope>NUCLEOTIDE SEQUENCE [LARGE SCALE GENOMIC DNA]</scope>
    <source>
        <strain evidence="4">DSM 45419</strain>
    </source>
</reference>
<dbReference type="PANTHER" id="PTHR35526">
    <property type="entry name" value="ANTI-SIGMA-F FACTOR RSBW-RELATED"/>
    <property type="match status" value="1"/>
</dbReference>
<feature type="domain" description="Histidine kinase/HSP90-like ATPase" evidence="2">
    <location>
        <begin position="20"/>
        <end position="137"/>
    </location>
</feature>
<protein>
    <submittedName>
        <fullName evidence="3">Serine/threonine-protein kinase RsbW</fullName>
    </submittedName>
</protein>
<evidence type="ECO:0000313" key="3">
    <source>
        <dbReference type="EMBL" id="SDM18401.1"/>
    </source>
</evidence>
<dbReference type="CDD" id="cd16936">
    <property type="entry name" value="HATPase_RsbW-like"/>
    <property type="match status" value="1"/>
</dbReference>
<dbReference type="Proteomes" id="UP000198680">
    <property type="component" value="Unassembled WGS sequence"/>
</dbReference>
<proteinExistence type="predicted"/>
<keyword evidence="3" id="KW-0418">Kinase</keyword>
<dbReference type="Gene3D" id="3.30.565.10">
    <property type="entry name" value="Histidine kinase-like ATPase, C-terminal domain"/>
    <property type="match status" value="1"/>
</dbReference>
<keyword evidence="4" id="KW-1185">Reference proteome</keyword>
<dbReference type="InterPro" id="IPR050267">
    <property type="entry name" value="Anti-sigma-factor_SerPK"/>
</dbReference>
<dbReference type="OrthoDB" id="3185978at2"/>
<evidence type="ECO:0000256" key="1">
    <source>
        <dbReference type="ARBA" id="ARBA00022527"/>
    </source>
</evidence>
<dbReference type="STRING" id="1137991.SAMN05660642_01780"/>
<evidence type="ECO:0000313" key="4">
    <source>
        <dbReference type="Proteomes" id="UP000198680"/>
    </source>
</evidence>
<keyword evidence="3" id="KW-0808">Transferase</keyword>
<name>A0A1G9R5J7_9ACTN</name>
<dbReference type="AlphaFoldDB" id="A0A1G9R5J7"/>